<dbReference type="Pfam" id="PF12796">
    <property type="entry name" value="Ank_2"/>
    <property type="match status" value="1"/>
</dbReference>
<dbReference type="OrthoDB" id="539213at2759"/>
<evidence type="ECO:0000256" key="2">
    <source>
        <dbReference type="ARBA" id="ARBA00023043"/>
    </source>
</evidence>
<dbReference type="InterPro" id="IPR002110">
    <property type="entry name" value="Ankyrin_rpt"/>
</dbReference>
<dbReference type="AlphaFoldDB" id="A0A9W2ZFU4"/>
<evidence type="ECO:0000256" key="1">
    <source>
        <dbReference type="ARBA" id="ARBA00022737"/>
    </source>
</evidence>
<dbReference type="PROSITE" id="PS50297">
    <property type="entry name" value="ANK_REP_REGION"/>
    <property type="match status" value="1"/>
</dbReference>
<dbReference type="Proteomes" id="UP001165740">
    <property type="component" value="Chromosome 18"/>
</dbReference>
<keyword evidence="2 3" id="KW-0040">ANK repeat</keyword>
<dbReference type="InterPro" id="IPR036770">
    <property type="entry name" value="Ankyrin_rpt-contain_sf"/>
</dbReference>
<gene>
    <name evidence="5" type="primary">LOC129924066</name>
</gene>
<keyword evidence="4" id="KW-1185">Reference proteome</keyword>
<evidence type="ECO:0000313" key="5">
    <source>
        <dbReference type="RefSeq" id="XP_055873803.1"/>
    </source>
</evidence>
<keyword evidence="1" id="KW-0677">Repeat</keyword>
<dbReference type="SUPFAM" id="SSF48403">
    <property type="entry name" value="Ankyrin repeat"/>
    <property type="match status" value="1"/>
</dbReference>
<evidence type="ECO:0000256" key="3">
    <source>
        <dbReference type="PROSITE-ProRule" id="PRU00023"/>
    </source>
</evidence>
<evidence type="ECO:0000313" key="4">
    <source>
        <dbReference type="Proteomes" id="UP001165740"/>
    </source>
</evidence>
<feature type="repeat" description="ANK" evidence="3">
    <location>
        <begin position="118"/>
        <end position="150"/>
    </location>
</feature>
<dbReference type="GeneID" id="129924066"/>
<dbReference type="RefSeq" id="XP_055873803.1">
    <property type="nucleotide sequence ID" value="XM_056017828.1"/>
</dbReference>
<sequence length="193" mass="21782">MAESIDPESMKKLAKIVKHRSKRLVRTRSQLKALNELDNLPLAELRTRREEDTSRDSELDEMATSNVYTDVENLLSQNQDHSQEALNKSLMLVAKSGRKLNLIQLLNRGADPNTTDKEKNTPLMFCARQGLLEMVRILLNKGANASMRNARGDTALILAIRMSGSADMARLLCRHDNVDLKKQQRVHSSEESS</sequence>
<organism evidence="4 5">
    <name type="scientific">Biomphalaria glabrata</name>
    <name type="common">Bloodfluke planorb</name>
    <name type="synonym">Freshwater snail</name>
    <dbReference type="NCBI Taxonomy" id="6526"/>
    <lineage>
        <taxon>Eukaryota</taxon>
        <taxon>Metazoa</taxon>
        <taxon>Spiralia</taxon>
        <taxon>Lophotrochozoa</taxon>
        <taxon>Mollusca</taxon>
        <taxon>Gastropoda</taxon>
        <taxon>Heterobranchia</taxon>
        <taxon>Euthyneura</taxon>
        <taxon>Panpulmonata</taxon>
        <taxon>Hygrophila</taxon>
        <taxon>Lymnaeoidea</taxon>
        <taxon>Planorbidae</taxon>
        <taxon>Biomphalaria</taxon>
    </lineage>
</organism>
<dbReference type="InterPro" id="IPR050776">
    <property type="entry name" value="Ank_Repeat/CDKN_Inhibitor"/>
</dbReference>
<accession>A0A9W2ZFU4</accession>
<name>A0A9W2ZFU4_BIOGL</name>
<protein>
    <submittedName>
        <fullName evidence="5">Myotrophin-like</fullName>
    </submittedName>
</protein>
<dbReference type="PROSITE" id="PS50088">
    <property type="entry name" value="ANK_REPEAT"/>
    <property type="match status" value="1"/>
</dbReference>
<reference evidence="5" key="1">
    <citation type="submission" date="2025-08" db="UniProtKB">
        <authorList>
            <consortium name="RefSeq"/>
        </authorList>
    </citation>
    <scope>IDENTIFICATION</scope>
</reference>
<dbReference type="PANTHER" id="PTHR24201">
    <property type="entry name" value="ANK_REP_REGION DOMAIN-CONTAINING PROTEIN"/>
    <property type="match status" value="1"/>
</dbReference>
<proteinExistence type="predicted"/>
<dbReference type="Gene3D" id="1.25.40.20">
    <property type="entry name" value="Ankyrin repeat-containing domain"/>
    <property type="match status" value="1"/>
</dbReference>
<dbReference type="SMART" id="SM00248">
    <property type="entry name" value="ANK"/>
    <property type="match status" value="3"/>
</dbReference>